<comment type="similarity">
    <text evidence="2 7">Belongs to the TCP-1 chaperonin family.</text>
</comment>
<reference evidence="8 9" key="1">
    <citation type="journal article" date="2017" name="Environ. Microbiol.">
        <title>Decay of the glycolytic pathway and adaptation to intranuclear parasitism within Enterocytozoonidae microsporidia.</title>
        <authorList>
            <person name="Wiredu Boakye D."/>
            <person name="Jaroenlak P."/>
            <person name="Prachumwat A."/>
            <person name="Williams T.A."/>
            <person name="Bateman K.S."/>
            <person name="Itsathitphaisarn O."/>
            <person name="Sritunyalucksana K."/>
            <person name="Paszkiewicz K.H."/>
            <person name="Moore K.A."/>
            <person name="Stentiford G.D."/>
            <person name="Williams B.A."/>
        </authorList>
    </citation>
    <scope>NUCLEOTIDE SEQUENCE [LARGE SCALE GENOMIC DNA]</scope>
    <source>
        <strain evidence="9">canceri</strain>
    </source>
</reference>
<dbReference type="InterPro" id="IPR017998">
    <property type="entry name" value="Chaperone_TCP-1"/>
</dbReference>
<keyword evidence="4 7" id="KW-0547">Nucleotide-binding</keyword>
<evidence type="ECO:0000256" key="6">
    <source>
        <dbReference type="ARBA" id="ARBA00023186"/>
    </source>
</evidence>
<dbReference type="Gene3D" id="3.30.260.10">
    <property type="entry name" value="TCP-1-like chaperonin intermediate domain"/>
    <property type="match status" value="1"/>
</dbReference>
<comment type="caution">
    <text evidence="8">The sequence shown here is derived from an EMBL/GenBank/DDBJ whole genome shotgun (WGS) entry which is preliminary data.</text>
</comment>
<evidence type="ECO:0000256" key="5">
    <source>
        <dbReference type="ARBA" id="ARBA00022840"/>
    </source>
</evidence>
<dbReference type="SUPFAM" id="SSF54849">
    <property type="entry name" value="GroEL-intermediate domain like"/>
    <property type="match status" value="1"/>
</dbReference>
<dbReference type="VEuPathDB" id="MicrosporidiaDB:HERIO_658"/>
<keyword evidence="5 7" id="KW-0067">ATP-binding</keyword>
<dbReference type="Gene3D" id="1.10.560.10">
    <property type="entry name" value="GroEL-like equatorial domain"/>
    <property type="match status" value="1"/>
</dbReference>
<dbReference type="InterPro" id="IPR027410">
    <property type="entry name" value="TCP-1-like_intermed_sf"/>
</dbReference>
<dbReference type="Pfam" id="PF00118">
    <property type="entry name" value="Cpn60_TCP1"/>
    <property type="match status" value="1"/>
</dbReference>
<comment type="subunit">
    <text evidence="3">Component of the T-complex protein 1 (TCP1) complex.</text>
</comment>
<comment type="function">
    <text evidence="1">Molecular chaperone; assists the folding of proteins upon ATP hydrolysis.</text>
</comment>
<evidence type="ECO:0000256" key="2">
    <source>
        <dbReference type="ARBA" id="ARBA00008020"/>
    </source>
</evidence>
<dbReference type="VEuPathDB" id="MicrosporidiaDB:A0H76_861"/>
<keyword evidence="6 7" id="KW-0143">Chaperone</keyword>
<dbReference type="GO" id="GO:0005524">
    <property type="term" value="F:ATP binding"/>
    <property type="evidence" value="ECO:0007669"/>
    <property type="project" value="UniProtKB-KW"/>
</dbReference>
<proteinExistence type="inferred from homology"/>
<dbReference type="PANTHER" id="PTHR11353">
    <property type="entry name" value="CHAPERONIN"/>
    <property type="match status" value="1"/>
</dbReference>
<name>A0A1X0QKX9_9MICR</name>
<dbReference type="SUPFAM" id="SSF52029">
    <property type="entry name" value="GroEL apical domain-like"/>
    <property type="match status" value="1"/>
</dbReference>
<evidence type="ECO:0000256" key="7">
    <source>
        <dbReference type="RuleBase" id="RU004187"/>
    </source>
</evidence>
<accession>A0A1X0QKX9</accession>
<dbReference type="AlphaFoldDB" id="A0A1X0QKX9"/>
<dbReference type="InterPro" id="IPR002423">
    <property type="entry name" value="Cpn60/GroEL/TCP-1"/>
</dbReference>
<dbReference type="Proteomes" id="UP000192501">
    <property type="component" value="Unassembled WGS sequence"/>
</dbReference>
<evidence type="ECO:0000256" key="3">
    <source>
        <dbReference type="ARBA" id="ARBA00011381"/>
    </source>
</evidence>
<sequence>MQSTNSEAKCTAEGQAITMNNLTCSQLNEVFSSMLGPKGSNKCLVNGGNMLNITKDGVTVCKEVPFSQPTASVITNAGKNVYEQLGDGVTSFVIQTTDVFMESFKMYQDGAPITKIVEGLQLAIRDVIQYIKDLTVPLDDILLRNIALSILKSKIKEPDHLLNIIMSSIKAVEIDKKMVEIVKMDGGDLNESKFIDGLVLDHSGRHLDMPKSLENVCILTTNISMEYEQPEISSAFTFSSIKERIEMAITENDYIAKRANKIAEIAKELKEEGKSLLVVSERGIDTNSLSILADAGVLALRRAKRSNMDRITKMCGGSIVTTYEGINREMLGYCNKVSVIEMDEEKCTFIEGVPFKTSCTILIRGSIDFKRIQVLMKGIITSLRQVIKDKICIRGGKTLYLNLITKLQSKLETIEDPSKILGYKILISVYENFIKTFLRNEGAVIYKEMAKLKVNGEDERIFENVRVVENVLSNSVYNAISLLMCDEMVVTGKQLKID</sequence>
<protein>
    <submittedName>
        <fullName evidence="8">TCPZ</fullName>
    </submittedName>
</protein>
<organism evidence="8 9">
    <name type="scientific">Hepatospora eriocheir</name>
    <dbReference type="NCBI Taxonomy" id="1081669"/>
    <lineage>
        <taxon>Eukaryota</taxon>
        <taxon>Fungi</taxon>
        <taxon>Fungi incertae sedis</taxon>
        <taxon>Microsporidia</taxon>
        <taxon>Hepatosporidae</taxon>
        <taxon>Hepatospora</taxon>
    </lineage>
</organism>
<dbReference type="GO" id="GO:0140662">
    <property type="term" value="F:ATP-dependent protein folding chaperone"/>
    <property type="evidence" value="ECO:0007669"/>
    <property type="project" value="InterPro"/>
</dbReference>
<dbReference type="InterPro" id="IPR027413">
    <property type="entry name" value="GROEL-like_equatorial_sf"/>
</dbReference>
<dbReference type="SUPFAM" id="SSF48592">
    <property type="entry name" value="GroEL equatorial domain-like"/>
    <property type="match status" value="1"/>
</dbReference>
<dbReference type="PRINTS" id="PR00304">
    <property type="entry name" value="TCOMPLEXTCP1"/>
</dbReference>
<gene>
    <name evidence="8" type="primary">TCPZ</name>
    <name evidence="8" type="ORF">A0H76_861</name>
</gene>
<dbReference type="InterPro" id="IPR027409">
    <property type="entry name" value="GroEL-like_apical_dom_sf"/>
</dbReference>
<evidence type="ECO:0000313" key="8">
    <source>
        <dbReference type="EMBL" id="ORE00432.1"/>
    </source>
</evidence>
<evidence type="ECO:0000313" key="9">
    <source>
        <dbReference type="Proteomes" id="UP000192501"/>
    </source>
</evidence>
<dbReference type="Gene3D" id="3.50.7.10">
    <property type="entry name" value="GroEL"/>
    <property type="match status" value="1"/>
</dbReference>
<evidence type="ECO:0000256" key="4">
    <source>
        <dbReference type="ARBA" id="ARBA00022741"/>
    </source>
</evidence>
<dbReference type="EMBL" id="LTAI01000020">
    <property type="protein sequence ID" value="ORE00432.1"/>
    <property type="molecule type" value="Genomic_DNA"/>
</dbReference>
<evidence type="ECO:0000256" key="1">
    <source>
        <dbReference type="ARBA" id="ARBA00002912"/>
    </source>
</evidence>